<keyword evidence="2" id="KW-0472">Membrane</keyword>
<feature type="region of interest" description="Disordered" evidence="1">
    <location>
        <begin position="43"/>
        <end position="64"/>
    </location>
</feature>
<keyword evidence="2" id="KW-1133">Transmembrane helix</keyword>
<accession>A0A366DYA6</accession>
<organism evidence="3 4">
    <name type="scientific">Nocardia puris</name>
    <dbReference type="NCBI Taxonomy" id="208602"/>
    <lineage>
        <taxon>Bacteria</taxon>
        <taxon>Bacillati</taxon>
        <taxon>Actinomycetota</taxon>
        <taxon>Actinomycetes</taxon>
        <taxon>Mycobacteriales</taxon>
        <taxon>Nocardiaceae</taxon>
        <taxon>Nocardia</taxon>
    </lineage>
</organism>
<keyword evidence="4" id="KW-1185">Reference proteome</keyword>
<dbReference type="EMBL" id="QNRE01000002">
    <property type="protein sequence ID" value="RBO94254.1"/>
    <property type="molecule type" value="Genomic_DNA"/>
</dbReference>
<name>A0A366DYA6_9NOCA</name>
<evidence type="ECO:0000256" key="2">
    <source>
        <dbReference type="SAM" id="Phobius"/>
    </source>
</evidence>
<sequence length="64" mass="6879">MTSVPPGVDVLADHPLILAVPAFAPAFAVVGIVVFIAVRDRRAERREREQGLADPTSTPEEETP</sequence>
<protein>
    <submittedName>
        <fullName evidence="3">Uncharacterized protein</fullName>
    </submittedName>
</protein>
<feature type="transmembrane region" description="Helical" evidence="2">
    <location>
        <begin position="16"/>
        <end position="38"/>
    </location>
</feature>
<dbReference type="STRING" id="1210090.GCA_001613185_05598"/>
<dbReference type="AlphaFoldDB" id="A0A366DYA6"/>
<proteinExistence type="predicted"/>
<keyword evidence="2" id="KW-0812">Transmembrane</keyword>
<evidence type="ECO:0000313" key="3">
    <source>
        <dbReference type="EMBL" id="RBO94254.1"/>
    </source>
</evidence>
<reference evidence="3 4" key="1">
    <citation type="submission" date="2018-06" db="EMBL/GenBank/DDBJ databases">
        <title>Genomic Encyclopedia of Type Strains, Phase IV (KMG-IV): sequencing the most valuable type-strain genomes for metagenomic binning, comparative biology and taxonomic classification.</title>
        <authorList>
            <person name="Goeker M."/>
        </authorList>
    </citation>
    <scope>NUCLEOTIDE SEQUENCE [LARGE SCALE GENOMIC DNA]</scope>
    <source>
        <strain evidence="3 4">DSM 44599</strain>
    </source>
</reference>
<dbReference type="RefSeq" id="WP_067512855.1">
    <property type="nucleotide sequence ID" value="NZ_CP107943.1"/>
</dbReference>
<evidence type="ECO:0000313" key="4">
    <source>
        <dbReference type="Proteomes" id="UP000252586"/>
    </source>
</evidence>
<gene>
    <name evidence="3" type="ORF">DFR74_102677</name>
</gene>
<evidence type="ECO:0000256" key="1">
    <source>
        <dbReference type="SAM" id="MobiDB-lite"/>
    </source>
</evidence>
<dbReference type="Proteomes" id="UP000252586">
    <property type="component" value="Unassembled WGS sequence"/>
</dbReference>
<comment type="caution">
    <text evidence="3">The sequence shown here is derived from an EMBL/GenBank/DDBJ whole genome shotgun (WGS) entry which is preliminary data.</text>
</comment>